<name>A0A0W0RF95_LEGBO</name>
<dbReference type="PANTHER" id="PTHR31299:SF0">
    <property type="entry name" value="ESTERASE, PUTATIVE (AFU_ORTHOLOGUE AFUA_1G05850)-RELATED"/>
    <property type="match status" value="1"/>
</dbReference>
<dbReference type="EMBL" id="LNXU01000045">
    <property type="protein sequence ID" value="KTC69706.1"/>
    <property type="molecule type" value="Genomic_DNA"/>
</dbReference>
<dbReference type="RefSeq" id="WP_058460761.1">
    <property type="nucleotide sequence ID" value="NZ_CAAAIY010000043.1"/>
</dbReference>
<dbReference type="InterPro" id="IPR014622">
    <property type="entry name" value="UCP036794_erythomycin"/>
</dbReference>
<dbReference type="InterPro" id="IPR052036">
    <property type="entry name" value="Hydrolase/PRTase-associated"/>
</dbReference>
<protein>
    <submittedName>
        <fullName evidence="1">Erythromycin esterase</fullName>
    </submittedName>
</protein>
<gene>
    <name evidence="1" type="ORF">Lboz_3222</name>
</gene>
<keyword evidence="2" id="KW-1185">Reference proteome</keyword>
<dbReference type="AlphaFoldDB" id="A0A0W0RF95"/>
<dbReference type="PATRIC" id="fig|447.4.peg.3443"/>
<reference evidence="1 2" key="1">
    <citation type="submission" date="2015-11" db="EMBL/GenBank/DDBJ databases">
        <title>Genomic analysis of 38 Legionella species identifies large and diverse effector repertoires.</title>
        <authorList>
            <person name="Burstein D."/>
            <person name="Amaro F."/>
            <person name="Zusman T."/>
            <person name="Lifshitz Z."/>
            <person name="Cohen O."/>
            <person name="Gilbert J.A."/>
            <person name="Pupko T."/>
            <person name="Shuman H.A."/>
            <person name="Segal G."/>
        </authorList>
    </citation>
    <scope>NUCLEOTIDE SEQUENCE [LARGE SCALE GENOMIC DNA]</scope>
    <source>
        <strain evidence="1 2">WIGA</strain>
    </source>
</reference>
<accession>A0A0W0RF95</accession>
<dbReference type="PANTHER" id="PTHR31299">
    <property type="entry name" value="ESTERASE, PUTATIVE (AFU_ORTHOLOGUE AFUA_1G05850)-RELATED"/>
    <property type="match status" value="1"/>
</dbReference>
<sequence>MNKDALQKLINELNGAIVSLKSHDEDYDVVLKQMGSSRFVMIGEATHGTHEFYQTRIEISQRLIKEHGFMAIAIEGDWPDAHRVHRYLQGEGKVTDNEHALDGFQRFPVWMWRNSTLPPFLSWLRQYNDNLPATQKIGFYGLDLYSLNSSMQAVIDFLNKIDPEAAQRAAQRYACFDHLNQDPQMYGYLISAGVKKACIHEAVAQLVELQHRAFEYLHRDGIAVEDAYFFATQNARLVKNAENYYRSMLEGRVSTWNIRDSHMMETLNVLADHLETRFNQPAKIIIWAHNSHVGDSRATEMGERNEFNLGQLVREQYGQHSYSLGFSTYEGTVMAASDWGRPGEKKQVQPGIPGSYEELFHHLRHKNFFLNLSANEKLEHYLNVPRLQRAIGVVYLSATERFSHYFFTHLPYQFDGLIHFDKTSALQPLSEEQLMTHE</sequence>
<dbReference type="STRING" id="447.Lboz_3222"/>
<dbReference type="PIRSF" id="PIRSF036794">
    <property type="entry name" value="UCP_erythr_ester"/>
    <property type="match status" value="1"/>
</dbReference>
<dbReference type="GO" id="GO:0046677">
    <property type="term" value="P:response to antibiotic"/>
    <property type="evidence" value="ECO:0007669"/>
    <property type="project" value="InterPro"/>
</dbReference>
<dbReference type="Pfam" id="PF05139">
    <property type="entry name" value="Erythro_esteras"/>
    <property type="match status" value="1"/>
</dbReference>
<evidence type="ECO:0000313" key="2">
    <source>
        <dbReference type="Proteomes" id="UP000054695"/>
    </source>
</evidence>
<dbReference type="OrthoDB" id="9810066at2"/>
<dbReference type="SUPFAM" id="SSF159501">
    <property type="entry name" value="EreA/ChaN-like"/>
    <property type="match status" value="1"/>
</dbReference>
<evidence type="ECO:0000313" key="1">
    <source>
        <dbReference type="EMBL" id="KTC69706.1"/>
    </source>
</evidence>
<dbReference type="Gene3D" id="1.20.1440.30">
    <property type="entry name" value="Biosynthetic Protein domain"/>
    <property type="match status" value="1"/>
</dbReference>
<organism evidence="1 2">
    <name type="scientific">Legionella bozemanae</name>
    <name type="common">Fluoribacter bozemanae</name>
    <dbReference type="NCBI Taxonomy" id="447"/>
    <lineage>
        <taxon>Bacteria</taxon>
        <taxon>Pseudomonadati</taxon>
        <taxon>Pseudomonadota</taxon>
        <taxon>Gammaproteobacteria</taxon>
        <taxon>Legionellales</taxon>
        <taxon>Legionellaceae</taxon>
        <taxon>Legionella</taxon>
    </lineage>
</organism>
<proteinExistence type="predicted"/>
<comment type="caution">
    <text evidence="1">The sequence shown here is derived from an EMBL/GenBank/DDBJ whole genome shotgun (WGS) entry which is preliminary data.</text>
</comment>
<dbReference type="Gene3D" id="3.40.1660.10">
    <property type="entry name" value="EreA-like (biosynthetic domain)"/>
    <property type="match status" value="1"/>
</dbReference>
<dbReference type="InterPro" id="IPR007815">
    <property type="entry name" value="Emycin_Estase"/>
</dbReference>
<dbReference type="CDD" id="cd14728">
    <property type="entry name" value="Ere-like"/>
    <property type="match status" value="1"/>
</dbReference>
<dbReference type="Gene3D" id="3.30.1870.10">
    <property type="entry name" value="EreA-like, domain 2"/>
    <property type="match status" value="1"/>
</dbReference>
<dbReference type="Proteomes" id="UP000054695">
    <property type="component" value="Unassembled WGS sequence"/>
</dbReference>